<feature type="transmembrane region" description="Helical" evidence="1">
    <location>
        <begin position="66"/>
        <end position="92"/>
    </location>
</feature>
<dbReference type="NCBIfam" id="TIGR00254">
    <property type="entry name" value="GGDEF"/>
    <property type="match status" value="1"/>
</dbReference>
<dbReference type="SUPFAM" id="SSF55781">
    <property type="entry name" value="GAF domain-like"/>
    <property type="match status" value="1"/>
</dbReference>
<feature type="transmembrane region" description="Helical" evidence="1">
    <location>
        <begin position="104"/>
        <end position="125"/>
    </location>
</feature>
<sequence length="571" mass="64575">MNTRKKIITWALWLMIVPICHWYAYQISPPQYVGFWDIFAFSVTAVIIACIPLTVNKTVVFLTQWISIAVFLSYGMFYEMVLLQLATVVSMLAIKDQSQKFYRYLLYSSMFTCISFISGIGFFAAGGEVGYDSSHNAVFPIATYVILSFSSALLLRGLLRFFTNVKSTLFGSGLLWDICLRLVVYPLGIGLFYLNNIIGPAAFALIGIPVLSSLLVLKMYQSSLRVNLHLQTAAEIGHQLAERLNVEEVLNLFMKKITKTFPVEWAYILGLKGDMLVVVRQYEKDSDILNMIPPIPKDKGICGIVLKREKGLIYGEKSEWRKFSHGYSPNHAESVICVPIMQAKQIEGVLFLASSRKNAFHKFQLMIVDIMCSYLAVALSNARHYEETKRESEYCPMTKIPNFRYFDKYIYEKFKDLQDKKIECISLIIVDIDHFKTINDQYGHQAGDQILITLADRLQALVAVRGVLARYGGEEFVILLPDTDDKEAHELAETVRQAIANHPFLVHNELDPARNIVEVSITASIGVSTAPKHANDPVSLVKYADRALYIGAKRAGRNRVAKYVQGEKETD</sequence>
<feature type="transmembrane region" description="Helical" evidence="1">
    <location>
        <begin position="137"/>
        <end position="155"/>
    </location>
</feature>
<reference evidence="3 4" key="1">
    <citation type="submission" date="2021-01" db="EMBL/GenBank/DDBJ databases">
        <title>Genomic Encyclopedia of Type Strains, Phase IV (KMG-IV): sequencing the most valuable type-strain genomes for metagenomic binning, comparative biology and taxonomic classification.</title>
        <authorList>
            <person name="Goeker M."/>
        </authorList>
    </citation>
    <scope>NUCLEOTIDE SEQUENCE [LARGE SCALE GENOMIC DNA]</scope>
    <source>
        <strain evidence="3 4">DSM 105453</strain>
    </source>
</reference>
<dbReference type="InterPro" id="IPR029787">
    <property type="entry name" value="Nucleotide_cyclase"/>
</dbReference>
<feature type="domain" description="GGDEF" evidence="2">
    <location>
        <begin position="423"/>
        <end position="565"/>
    </location>
</feature>
<protein>
    <submittedName>
        <fullName evidence="3">Diguanylate cyclase (GGDEF)-like protein</fullName>
    </submittedName>
</protein>
<dbReference type="InterPro" id="IPR050469">
    <property type="entry name" value="Diguanylate_Cyclase"/>
</dbReference>
<keyword evidence="1" id="KW-0472">Membrane</keyword>
<dbReference type="InterPro" id="IPR003018">
    <property type="entry name" value="GAF"/>
</dbReference>
<comment type="caution">
    <text evidence="3">The sequence shown here is derived from an EMBL/GenBank/DDBJ whole genome shotgun (WGS) entry which is preliminary data.</text>
</comment>
<feature type="transmembrane region" description="Helical" evidence="1">
    <location>
        <begin position="197"/>
        <end position="217"/>
    </location>
</feature>
<proteinExistence type="predicted"/>
<keyword evidence="1" id="KW-0812">Transmembrane</keyword>
<dbReference type="InterPro" id="IPR043128">
    <property type="entry name" value="Rev_trsase/Diguanyl_cyclase"/>
</dbReference>
<evidence type="ECO:0000313" key="3">
    <source>
        <dbReference type="EMBL" id="MBM7713455.1"/>
    </source>
</evidence>
<dbReference type="PANTHER" id="PTHR45138:SF9">
    <property type="entry name" value="DIGUANYLATE CYCLASE DGCM-RELATED"/>
    <property type="match status" value="1"/>
</dbReference>
<dbReference type="EMBL" id="JAFBFH010000002">
    <property type="protein sequence ID" value="MBM7713455.1"/>
    <property type="molecule type" value="Genomic_DNA"/>
</dbReference>
<evidence type="ECO:0000256" key="1">
    <source>
        <dbReference type="SAM" id="Phobius"/>
    </source>
</evidence>
<evidence type="ECO:0000259" key="2">
    <source>
        <dbReference type="PROSITE" id="PS50887"/>
    </source>
</evidence>
<dbReference type="Proteomes" id="UP000823485">
    <property type="component" value="Unassembled WGS sequence"/>
</dbReference>
<keyword evidence="4" id="KW-1185">Reference proteome</keyword>
<dbReference type="InterPro" id="IPR000160">
    <property type="entry name" value="GGDEF_dom"/>
</dbReference>
<name>A0ABS2R1D6_9BACI</name>
<dbReference type="PROSITE" id="PS50887">
    <property type="entry name" value="GGDEF"/>
    <property type="match status" value="1"/>
</dbReference>
<dbReference type="CDD" id="cd01949">
    <property type="entry name" value="GGDEF"/>
    <property type="match status" value="1"/>
</dbReference>
<dbReference type="Pfam" id="PF00990">
    <property type="entry name" value="GGDEF"/>
    <property type="match status" value="1"/>
</dbReference>
<dbReference type="Pfam" id="PF13185">
    <property type="entry name" value="GAF_2"/>
    <property type="match status" value="1"/>
</dbReference>
<feature type="transmembrane region" description="Helical" evidence="1">
    <location>
        <begin position="167"/>
        <end position="185"/>
    </location>
</feature>
<feature type="transmembrane region" description="Helical" evidence="1">
    <location>
        <begin position="32"/>
        <end position="54"/>
    </location>
</feature>
<keyword evidence="1" id="KW-1133">Transmembrane helix</keyword>
<dbReference type="PANTHER" id="PTHR45138">
    <property type="entry name" value="REGULATORY COMPONENTS OF SENSORY TRANSDUCTION SYSTEM"/>
    <property type="match status" value="1"/>
</dbReference>
<dbReference type="RefSeq" id="WP_205178228.1">
    <property type="nucleotide sequence ID" value="NZ_JAFBFH010000002.1"/>
</dbReference>
<dbReference type="SMART" id="SM00267">
    <property type="entry name" value="GGDEF"/>
    <property type="match status" value="1"/>
</dbReference>
<organism evidence="3 4">
    <name type="scientific">Siminovitchia thermophila</name>
    <dbReference type="NCBI Taxonomy" id="1245522"/>
    <lineage>
        <taxon>Bacteria</taxon>
        <taxon>Bacillati</taxon>
        <taxon>Bacillota</taxon>
        <taxon>Bacilli</taxon>
        <taxon>Bacillales</taxon>
        <taxon>Bacillaceae</taxon>
        <taxon>Siminovitchia</taxon>
    </lineage>
</organism>
<dbReference type="Gene3D" id="3.30.450.40">
    <property type="match status" value="1"/>
</dbReference>
<accession>A0ABS2R1D6</accession>
<dbReference type="Gene3D" id="3.30.70.270">
    <property type="match status" value="1"/>
</dbReference>
<dbReference type="SUPFAM" id="SSF55073">
    <property type="entry name" value="Nucleotide cyclase"/>
    <property type="match status" value="1"/>
</dbReference>
<dbReference type="SMART" id="SM00065">
    <property type="entry name" value="GAF"/>
    <property type="match status" value="1"/>
</dbReference>
<gene>
    <name evidence="3" type="ORF">JOC94_000423</name>
</gene>
<dbReference type="InterPro" id="IPR029016">
    <property type="entry name" value="GAF-like_dom_sf"/>
</dbReference>
<evidence type="ECO:0000313" key="4">
    <source>
        <dbReference type="Proteomes" id="UP000823485"/>
    </source>
</evidence>